<dbReference type="RefSeq" id="WP_066736743.1">
    <property type="nucleotide sequence ID" value="NZ_JAJCIQ010000002.1"/>
</dbReference>
<keyword evidence="1" id="KW-0812">Transmembrane</keyword>
<keyword evidence="3" id="KW-1185">Reference proteome</keyword>
<feature type="transmembrane region" description="Helical" evidence="1">
    <location>
        <begin position="20"/>
        <end position="39"/>
    </location>
</feature>
<dbReference type="Proteomes" id="UP001299546">
    <property type="component" value="Unassembled WGS sequence"/>
</dbReference>
<protein>
    <submittedName>
        <fullName evidence="2">Uncharacterized protein</fullName>
    </submittedName>
</protein>
<evidence type="ECO:0000313" key="2">
    <source>
        <dbReference type="EMBL" id="MCB7386537.1"/>
    </source>
</evidence>
<reference evidence="2 3" key="1">
    <citation type="submission" date="2021-10" db="EMBL/GenBank/DDBJ databases">
        <title>Collection of gut derived symbiotic bacterial strains cultured from healthy donors.</title>
        <authorList>
            <person name="Lin H."/>
            <person name="Littmann E."/>
            <person name="Kohout C."/>
            <person name="Pamer E.G."/>
        </authorList>
    </citation>
    <scope>NUCLEOTIDE SEQUENCE [LARGE SCALE GENOMIC DNA]</scope>
    <source>
        <strain evidence="2 3">DFI.1.165</strain>
    </source>
</reference>
<name>A0ABS8DEK2_9FIRM</name>
<dbReference type="EMBL" id="JAJCIS010000002">
    <property type="protein sequence ID" value="MCB7386537.1"/>
    <property type="molecule type" value="Genomic_DNA"/>
</dbReference>
<evidence type="ECO:0000256" key="1">
    <source>
        <dbReference type="SAM" id="Phobius"/>
    </source>
</evidence>
<keyword evidence="1" id="KW-0472">Membrane</keyword>
<gene>
    <name evidence="2" type="ORF">LIZ65_04485</name>
</gene>
<keyword evidence="1" id="KW-1133">Transmembrane helix</keyword>
<proteinExistence type="predicted"/>
<sequence length="63" mass="7254">MWEEIRQFLEKDWSRSEKVVLGIICLLAGIILGFIWSPIKRGITVNSNNTTCECEGYADEDYV</sequence>
<evidence type="ECO:0000313" key="3">
    <source>
        <dbReference type="Proteomes" id="UP001299546"/>
    </source>
</evidence>
<organism evidence="2 3">
    <name type="scientific">Bariatricus massiliensis</name>
    <dbReference type="NCBI Taxonomy" id="1745713"/>
    <lineage>
        <taxon>Bacteria</taxon>
        <taxon>Bacillati</taxon>
        <taxon>Bacillota</taxon>
        <taxon>Clostridia</taxon>
        <taxon>Lachnospirales</taxon>
        <taxon>Lachnospiraceae</taxon>
        <taxon>Bariatricus</taxon>
    </lineage>
</organism>
<accession>A0ABS8DEK2</accession>
<comment type="caution">
    <text evidence="2">The sequence shown here is derived from an EMBL/GenBank/DDBJ whole genome shotgun (WGS) entry which is preliminary data.</text>
</comment>